<keyword evidence="6" id="KW-0694">RNA-binding</keyword>
<organism evidence="7 8">
    <name type="scientific">Candidatus Dojkabacteria bacterium</name>
    <dbReference type="NCBI Taxonomy" id="2099670"/>
    <lineage>
        <taxon>Bacteria</taxon>
        <taxon>Candidatus Dojkabacteria</taxon>
    </lineage>
</organism>
<keyword evidence="6" id="KW-0699">rRNA-binding</keyword>
<reference evidence="7 8" key="1">
    <citation type="journal article" date="2020" name="Biotechnol. Biofuels">
        <title>New insights from the biogas microbiome by comprehensive genome-resolved metagenomics of nearly 1600 species originating from multiple anaerobic digesters.</title>
        <authorList>
            <person name="Campanaro S."/>
            <person name="Treu L."/>
            <person name="Rodriguez-R L.M."/>
            <person name="Kovalovszki A."/>
            <person name="Ziels R.M."/>
            <person name="Maus I."/>
            <person name="Zhu X."/>
            <person name="Kougias P.G."/>
            <person name="Basile A."/>
            <person name="Luo G."/>
            <person name="Schluter A."/>
            <person name="Konstantinidis K.T."/>
            <person name="Angelidaki I."/>
        </authorList>
    </citation>
    <scope>NUCLEOTIDE SEQUENCE [LARGE SCALE GENOMIC DNA]</scope>
    <source>
        <strain evidence="7">AS05jafATM_89</strain>
    </source>
</reference>
<evidence type="ECO:0000256" key="1">
    <source>
        <dbReference type="ARBA" id="ARBA00008931"/>
    </source>
</evidence>
<dbReference type="InterPro" id="IPR036920">
    <property type="entry name" value="Ribosomal_uL16_sf"/>
</dbReference>
<gene>
    <name evidence="7" type="primary">rplP</name>
    <name evidence="7" type="ORF">GX533_03625</name>
</gene>
<dbReference type="InterPro" id="IPR016180">
    <property type="entry name" value="Ribosomal_uL16_dom"/>
</dbReference>
<dbReference type="GO" id="GO:0006412">
    <property type="term" value="P:translation"/>
    <property type="evidence" value="ECO:0007669"/>
    <property type="project" value="InterPro"/>
</dbReference>
<dbReference type="CDD" id="cd01433">
    <property type="entry name" value="Ribosomal_L16_L10e"/>
    <property type="match status" value="1"/>
</dbReference>
<dbReference type="PANTHER" id="PTHR12220:SF13">
    <property type="entry name" value="LARGE RIBOSOMAL SUBUNIT PROTEIN UL16M"/>
    <property type="match status" value="1"/>
</dbReference>
<dbReference type="GO" id="GO:0000049">
    <property type="term" value="F:tRNA binding"/>
    <property type="evidence" value="ECO:0007669"/>
    <property type="project" value="UniProtKB-KW"/>
</dbReference>
<comment type="subunit">
    <text evidence="6">Part of the 50S ribosomal subunit.</text>
</comment>
<comment type="caution">
    <text evidence="7">The sequence shown here is derived from an EMBL/GenBank/DDBJ whole genome shotgun (WGS) entry which is preliminary data.</text>
</comment>
<protein>
    <recommendedName>
        <fullName evidence="6">50S ribosomal protein L16</fullName>
    </recommendedName>
</protein>
<keyword evidence="3 5" id="KW-0689">Ribosomal protein</keyword>
<comment type="function">
    <text evidence="6">Binds 23S rRNA and is also seen to make contacts with the A and possibly P site tRNAs.</text>
</comment>
<evidence type="ECO:0000256" key="2">
    <source>
        <dbReference type="ARBA" id="ARBA00022555"/>
    </source>
</evidence>
<evidence type="ECO:0000256" key="4">
    <source>
        <dbReference type="ARBA" id="ARBA00023274"/>
    </source>
</evidence>
<dbReference type="InterPro" id="IPR047873">
    <property type="entry name" value="Ribosomal_uL16"/>
</dbReference>
<proteinExistence type="inferred from homology"/>
<name>A0A832QGW0_9BACT</name>
<keyword evidence="2 6" id="KW-0820">tRNA-binding</keyword>
<dbReference type="AlphaFoldDB" id="A0A832QGW0"/>
<dbReference type="EMBL" id="DUTP01000006">
    <property type="protein sequence ID" value="HHX99733.1"/>
    <property type="molecule type" value="Genomic_DNA"/>
</dbReference>
<dbReference type="InterPro" id="IPR000114">
    <property type="entry name" value="Ribosomal_uL16_bact-type"/>
</dbReference>
<evidence type="ECO:0000313" key="8">
    <source>
        <dbReference type="Proteomes" id="UP000576550"/>
    </source>
</evidence>
<dbReference type="PROSITE" id="PS00586">
    <property type="entry name" value="RIBOSOMAL_L16_1"/>
    <property type="match status" value="1"/>
</dbReference>
<accession>A0A832QGW0</accession>
<dbReference type="GO" id="GO:0022625">
    <property type="term" value="C:cytosolic large ribosomal subunit"/>
    <property type="evidence" value="ECO:0007669"/>
    <property type="project" value="TreeGrafter"/>
</dbReference>
<dbReference type="InterPro" id="IPR020798">
    <property type="entry name" value="Ribosomal_uL16_CS"/>
</dbReference>
<dbReference type="SUPFAM" id="SSF54686">
    <property type="entry name" value="Ribosomal protein L16p/L10e"/>
    <property type="match status" value="1"/>
</dbReference>
<dbReference type="Gene3D" id="3.90.1170.10">
    <property type="entry name" value="Ribosomal protein L10e/L16"/>
    <property type="match status" value="1"/>
</dbReference>
<dbReference type="PANTHER" id="PTHR12220">
    <property type="entry name" value="50S/60S RIBOSOMAL PROTEIN L16"/>
    <property type="match status" value="1"/>
</dbReference>
<dbReference type="GO" id="GO:0019843">
    <property type="term" value="F:rRNA binding"/>
    <property type="evidence" value="ECO:0007669"/>
    <property type="project" value="UniProtKB-KW"/>
</dbReference>
<evidence type="ECO:0000313" key="7">
    <source>
        <dbReference type="EMBL" id="HHX99733.1"/>
    </source>
</evidence>
<dbReference type="Pfam" id="PF00252">
    <property type="entry name" value="Ribosomal_L16"/>
    <property type="match status" value="1"/>
</dbReference>
<dbReference type="FunFam" id="3.90.1170.10:FF:000001">
    <property type="entry name" value="50S ribosomal protein L16"/>
    <property type="match status" value="1"/>
</dbReference>
<dbReference type="Proteomes" id="UP000576550">
    <property type="component" value="Unassembled WGS sequence"/>
</dbReference>
<dbReference type="NCBIfam" id="TIGR01164">
    <property type="entry name" value="rplP_bact"/>
    <property type="match status" value="1"/>
</dbReference>
<evidence type="ECO:0000256" key="5">
    <source>
        <dbReference type="RuleBase" id="RU004413"/>
    </source>
</evidence>
<comment type="similarity">
    <text evidence="1 5">Belongs to the universal ribosomal protein uL16 family.</text>
</comment>
<dbReference type="PRINTS" id="PR00060">
    <property type="entry name" value="RIBOSOMALL16"/>
</dbReference>
<evidence type="ECO:0000256" key="6">
    <source>
        <dbReference type="RuleBase" id="RU004414"/>
    </source>
</evidence>
<keyword evidence="4 5" id="KW-0687">Ribonucleoprotein</keyword>
<sequence length="137" mass="15331">MLQPKKRKYTKEFRGKRGGVATVNNKVDFGDYGLKATERGWVNAREIEAARRAVAGFTKRKGKVWIKIFPHKPFTNRSVNSKMQGGKGTVEGYVAVVYPGTVLLEIGGVDEQTAKEAMRLAGHKFSVKSKFITKREI</sequence>
<dbReference type="GO" id="GO:0003735">
    <property type="term" value="F:structural constituent of ribosome"/>
    <property type="evidence" value="ECO:0007669"/>
    <property type="project" value="InterPro"/>
</dbReference>
<evidence type="ECO:0000256" key="3">
    <source>
        <dbReference type="ARBA" id="ARBA00022980"/>
    </source>
</evidence>